<dbReference type="GO" id="GO:0046416">
    <property type="term" value="P:D-amino acid metabolic process"/>
    <property type="evidence" value="ECO:0007669"/>
    <property type="project" value="InterPro"/>
</dbReference>
<dbReference type="STRING" id="1760988.SAMN02949497_0837"/>
<keyword evidence="5" id="KW-0560">Oxidoreductase</keyword>
<dbReference type="Proteomes" id="UP000192923">
    <property type="component" value="Unassembled WGS sequence"/>
</dbReference>
<sequence length="361" mass="39318">MSLNIAVLGAGLMGRLLAVELARSGHRVAVYERGGSDGQTAAAHIAAAMLAPWAESVVSEPVIVELGLASLERWPRIIAALLRPVFFQQAGTLVVWHPQDRDQAIQFSARLRTLDPGLRGGDRVREISGTDIQTLEPALGQRFAQGIYLAGEGQLDNRSLLDALLAQLEASAVALHWHTETAPDHIRADWIIDCRGLGAKPEWRTLRGVRGEVVRVQSSEVGLTRPVRLLHPRYPLYIAPKPGGVYVIGATQIETEDTSPASVRSALELLSALYAVHPAFGEARILELAAHCRPALPDNLPEIRWDGGRLIQVNGLYRHGYLIAPAVMEAALALLRRVAERGGADLESWCAAQPFPSLYRR</sequence>
<evidence type="ECO:0000256" key="1">
    <source>
        <dbReference type="ARBA" id="ARBA00001974"/>
    </source>
</evidence>
<name>A0A1Y6CTM4_9GAMM</name>
<dbReference type="EC" id="1.4.3.3" evidence="6"/>
<gene>
    <name evidence="10" type="ORF">SAMN02949497_0837</name>
</gene>
<comment type="cofactor">
    <cofactor evidence="1">
        <name>FAD</name>
        <dbReference type="ChEBI" id="CHEBI:57692"/>
    </cofactor>
</comment>
<dbReference type="EMBL" id="FXAM01000001">
    <property type="protein sequence ID" value="SMF93550.1"/>
    <property type="molecule type" value="Genomic_DNA"/>
</dbReference>
<keyword evidence="11" id="KW-1185">Reference proteome</keyword>
<dbReference type="SUPFAM" id="SSF51905">
    <property type="entry name" value="FAD/NAD(P)-binding domain"/>
    <property type="match status" value="1"/>
</dbReference>
<evidence type="ECO:0000313" key="11">
    <source>
        <dbReference type="Proteomes" id="UP000192923"/>
    </source>
</evidence>
<comment type="catalytic activity">
    <reaction evidence="8">
        <text>a D-alpha-amino acid + O2 + H2O = a 2-oxocarboxylate + H2O2 + NH4(+)</text>
        <dbReference type="Rhea" id="RHEA:21816"/>
        <dbReference type="ChEBI" id="CHEBI:15377"/>
        <dbReference type="ChEBI" id="CHEBI:15379"/>
        <dbReference type="ChEBI" id="CHEBI:16240"/>
        <dbReference type="ChEBI" id="CHEBI:28938"/>
        <dbReference type="ChEBI" id="CHEBI:35179"/>
        <dbReference type="ChEBI" id="CHEBI:59871"/>
        <dbReference type="EC" id="1.4.3.3"/>
    </reaction>
    <physiologicalReaction direction="left-to-right" evidence="8">
        <dbReference type="Rhea" id="RHEA:21817"/>
    </physiologicalReaction>
</comment>
<comment type="similarity">
    <text evidence="2">Belongs to the DAMOX/DASOX family.</text>
</comment>
<dbReference type="AlphaFoldDB" id="A0A1Y6CTM4"/>
<dbReference type="Pfam" id="PF01266">
    <property type="entry name" value="DAO"/>
    <property type="match status" value="1"/>
</dbReference>
<dbReference type="InterPro" id="IPR036188">
    <property type="entry name" value="FAD/NAD-bd_sf"/>
</dbReference>
<evidence type="ECO:0000259" key="9">
    <source>
        <dbReference type="Pfam" id="PF01266"/>
    </source>
</evidence>
<dbReference type="PANTHER" id="PTHR11530">
    <property type="entry name" value="D-AMINO ACID OXIDASE"/>
    <property type="match status" value="1"/>
</dbReference>
<dbReference type="InterPro" id="IPR006076">
    <property type="entry name" value="FAD-dep_OxRdtase"/>
</dbReference>
<reference evidence="10 11" key="1">
    <citation type="submission" date="2016-12" db="EMBL/GenBank/DDBJ databases">
        <authorList>
            <person name="Song W.-J."/>
            <person name="Kurnit D.M."/>
        </authorList>
    </citation>
    <scope>NUCLEOTIDE SEQUENCE [LARGE SCALE GENOMIC DNA]</scope>
    <source>
        <strain evidence="10 11">175</strain>
    </source>
</reference>
<dbReference type="Gene3D" id="3.50.50.60">
    <property type="entry name" value="FAD/NAD(P)-binding domain"/>
    <property type="match status" value="1"/>
</dbReference>
<organism evidence="10 11">
    <name type="scientific">Methylomagnum ishizawai</name>
    <dbReference type="NCBI Taxonomy" id="1760988"/>
    <lineage>
        <taxon>Bacteria</taxon>
        <taxon>Pseudomonadati</taxon>
        <taxon>Pseudomonadota</taxon>
        <taxon>Gammaproteobacteria</taxon>
        <taxon>Methylococcales</taxon>
        <taxon>Methylococcaceae</taxon>
        <taxon>Methylomagnum</taxon>
    </lineage>
</organism>
<evidence type="ECO:0000256" key="4">
    <source>
        <dbReference type="ARBA" id="ARBA00022827"/>
    </source>
</evidence>
<dbReference type="GO" id="GO:0071949">
    <property type="term" value="F:FAD binding"/>
    <property type="evidence" value="ECO:0007669"/>
    <property type="project" value="InterPro"/>
</dbReference>
<evidence type="ECO:0000256" key="3">
    <source>
        <dbReference type="ARBA" id="ARBA00022630"/>
    </source>
</evidence>
<evidence type="ECO:0000313" key="10">
    <source>
        <dbReference type="EMBL" id="SMF93550.1"/>
    </source>
</evidence>
<evidence type="ECO:0000256" key="7">
    <source>
        <dbReference type="ARBA" id="ARBA00039751"/>
    </source>
</evidence>
<dbReference type="GO" id="GO:0003884">
    <property type="term" value="F:D-amino-acid oxidase activity"/>
    <property type="evidence" value="ECO:0007669"/>
    <property type="project" value="UniProtKB-EC"/>
</dbReference>
<keyword evidence="3" id="KW-0285">Flavoprotein</keyword>
<evidence type="ECO:0000256" key="5">
    <source>
        <dbReference type="ARBA" id="ARBA00023002"/>
    </source>
</evidence>
<evidence type="ECO:0000256" key="6">
    <source>
        <dbReference type="ARBA" id="ARBA00039101"/>
    </source>
</evidence>
<dbReference type="InterPro" id="IPR023209">
    <property type="entry name" value="DAO"/>
</dbReference>
<accession>A0A1Y6CTM4</accession>
<feature type="domain" description="FAD dependent oxidoreductase" evidence="9">
    <location>
        <begin position="5"/>
        <end position="327"/>
    </location>
</feature>
<evidence type="ECO:0000256" key="2">
    <source>
        <dbReference type="ARBA" id="ARBA00006730"/>
    </source>
</evidence>
<dbReference type="Gene3D" id="3.30.9.10">
    <property type="entry name" value="D-Amino Acid Oxidase, subunit A, domain 2"/>
    <property type="match status" value="1"/>
</dbReference>
<protein>
    <recommendedName>
        <fullName evidence="7">D-amino-acid oxidase</fullName>
        <ecNumber evidence="6">1.4.3.3</ecNumber>
    </recommendedName>
</protein>
<proteinExistence type="inferred from homology"/>
<dbReference type="PANTHER" id="PTHR11530:SF11">
    <property type="entry name" value="D-ASPARTATE OXIDASE"/>
    <property type="match status" value="1"/>
</dbReference>
<dbReference type="OrthoDB" id="9790035at2"/>
<dbReference type="RefSeq" id="WP_085210230.1">
    <property type="nucleotide sequence ID" value="NZ_FXAM01000001.1"/>
</dbReference>
<evidence type="ECO:0000256" key="8">
    <source>
        <dbReference type="ARBA" id="ARBA00049547"/>
    </source>
</evidence>
<keyword evidence="4" id="KW-0274">FAD</keyword>